<accession>A0A6C0L0Z8</accession>
<evidence type="ECO:0000256" key="1">
    <source>
        <dbReference type="SAM" id="Coils"/>
    </source>
</evidence>
<sequence length="492" mass="57503">MMMQPQASRQPKQQPSNPKQQQAQNQFVLTSKKCIEFYGKNPHIDFNNVNEMFVELFQKLTSSGGNIFRIDEMKNALSLLDKKITDLDHNISQNNIMIKMTHDNLNNNKDFYTQQMKAIIQEKENDPTILNLIREANETWTQKSIMTITELIPKVNGSVSQDISKLIQDQQQRLIEESNNKFQSFLNDKRQASQPELLEKMIQNNYETISNKLLNTFQPFFNQESTFHQNNVELRNFLDRQNNSTLKGKVSEEKLEHCLNQAFPCGSIVDKSGEPKSCDYLLERTEYSAILFENKDYANNVPNDEIKKFIRDIEYQKKDGIMLSQHSGIANKKNYQIDIHDGQIMVFVHCAKYDESKIRVAVNLVDHLRHVLNKYKTEKEELVFSKDDMSAINKEYLAFIDQRNLLIENYKKTYKEHLKQLESFEMPLLIKLLDSIFTNVDQLTYTCQYCKTYVAKNKRALTTHQNKCKKTIVNLDADAQINETTEDNNTLK</sequence>
<keyword evidence="1" id="KW-0175">Coiled coil</keyword>
<name>A0A6C0L0Z8_9ZZZZ</name>
<dbReference type="AlphaFoldDB" id="A0A6C0L0Z8"/>
<feature type="region of interest" description="Disordered" evidence="2">
    <location>
        <begin position="1"/>
        <end position="24"/>
    </location>
</feature>
<proteinExistence type="predicted"/>
<protein>
    <submittedName>
        <fullName evidence="3">Uncharacterized protein</fullName>
    </submittedName>
</protein>
<feature type="compositionally biased region" description="Low complexity" evidence="2">
    <location>
        <begin position="10"/>
        <end position="24"/>
    </location>
</feature>
<dbReference type="EMBL" id="MN741012">
    <property type="protein sequence ID" value="QHU22600.1"/>
    <property type="molecule type" value="Genomic_DNA"/>
</dbReference>
<evidence type="ECO:0000256" key="2">
    <source>
        <dbReference type="SAM" id="MobiDB-lite"/>
    </source>
</evidence>
<evidence type="ECO:0000313" key="3">
    <source>
        <dbReference type="EMBL" id="QHU22600.1"/>
    </source>
</evidence>
<reference evidence="3" key="1">
    <citation type="journal article" date="2020" name="Nature">
        <title>Giant virus diversity and host interactions through global metagenomics.</title>
        <authorList>
            <person name="Schulz F."/>
            <person name="Roux S."/>
            <person name="Paez-Espino D."/>
            <person name="Jungbluth S."/>
            <person name="Walsh D.A."/>
            <person name="Denef V.J."/>
            <person name="McMahon K.D."/>
            <person name="Konstantinidis K.T."/>
            <person name="Eloe-Fadrosh E.A."/>
            <person name="Kyrpides N.C."/>
            <person name="Woyke T."/>
        </authorList>
    </citation>
    <scope>NUCLEOTIDE SEQUENCE</scope>
    <source>
        <strain evidence="3">GVMAG-S-ERX555907-102</strain>
    </source>
</reference>
<organism evidence="3">
    <name type="scientific">viral metagenome</name>
    <dbReference type="NCBI Taxonomy" id="1070528"/>
    <lineage>
        <taxon>unclassified sequences</taxon>
        <taxon>metagenomes</taxon>
        <taxon>organismal metagenomes</taxon>
    </lineage>
</organism>
<feature type="coiled-coil region" evidence="1">
    <location>
        <begin position="70"/>
        <end position="122"/>
    </location>
</feature>